<feature type="non-terminal residue" evidence="1">
    <location>
        <position position="1"/>
    </location>
</feature>
<dbReference type="AlphaFoldDB" id="X0TAR2"/>
<evidence type="ECO:0000313" key="1">
    <source>
        <dbReference type="EMBL" id="GAF85282.1"/>
    </source>
</evidence>
<organism evidence="1">
    <name type="scientific">marine sediment metagenome</name>
    <dbReference type="NCBI Taxonomy" id="412755"/>
    <lineage>
        <taxon>unclassified sequences</taxon>
        <taxon>metagenomes</taxon>
        <taxon>ecological metagenomes</taxon>
    </lineage>
</organism>
<sequence>ECFRILKPGGIIRVVVPDLEQIARWYLKMFEKSMQGVKDAQERYEWIMLELFDQMVRNVSGGEMLNYWKQDTIPAEDFVIERVGSEVKNVLNKIRQNAGAATATTPQTYNKNIALDPYQIGRFRLSGEIHQWMYDRYSLGKLLKQAGFREVRVCRADESMIANFNSYLLDIEPDGSVRKPDSLFMEGGR</sequence>
<dbReference type="InterPro" id="IPR029063">
    <property type="entry name" value="SAM-dependent_MTases_sf"/>
</dbReference>
<gene>
    <name evidence="1" type="ORF">S01H1_02243</name>
</gene>
<evidence type="ECO:0008006" key="2">
    <source>
        <dbReference type="Google" id="ProtNLM"/>
    </source>
</evidence>
<reference evidence="1" key="1">
    <citation type="journal article" date="2014" name="Front. Microbiol.">
        <title>High frequency of phylogenetically diverse reductive dehalogenase-homologous genes in deep subseafloor sedimentary metagenomes.</title>
        <authorList>
            <person name="Kawai M."/>
            <person name="Futagami T."/>
            <person name="Toyoda A."/>
            <person name="Takaki Y."/>
            <person name="Nishi S."/>
            <person name="Hori S."/>
            <person name="Arai W."/>
            <person name="Tsubouchi T."/>
            <person name="Morono Y."/>
            <person name="Uchiyama I."/>
            <person name="Ito T."/>
            <person name="Fujiyama A."/>
            <person name="Inagaki F."/>
            <person name="Takami H."/>
        </authorList>
    </citation>
    <scope>NUCLEOTIDE SEQUENCE</scope>
    <source>
        <strain evidence="1">Expedition CK06-06</strain>
    </source>
</reference>
<comment type="caution">
    <text evidence="1">The sequence shown here is derived from an EMBL/GenBank/DDBJ whole genome shotgun (WGS) entry which is preliminary data.</text>
</comment>
<proteinExistence type="predicted"/>
<protein>
    <recommendedName>
        <fullName evidence="2">Methyltransferase type 11 domain-containing protein</fullName>
    </recommendedName>
</protein>
<dbReference type="EMBL" id="BARS01001056">
    <property type="protein sequence ID" value="GAF85282.1"/>
    <property type="molecule type" value="Genomic_DNA"/>
</dbReference>
<dbReference type="SUPFAM" id="SSF53335">
    <property type="entry name" value="S-adenosyl-L-methionine-dependent methyltransferases"/>
    <property type="match status" value="1"/>
</dbReference>
<accession>X0TAR2</accession>
<name>X0TAR2_9ZZZZ</name>
<dbReference type="Gene3D" id="3.40.50.150">
    <property type="entry name" value="Vaccinia Virus protein VP39"/>
    <property type="match status" value="1"/>
</dbReference>